<dbReference type="SUPFAM" id="SSF50249">
    <property type="entry name" value="Nucleic acid-binding proteins"/>
    <property type="match status" value="1"/>
</dbReference>
<dbReference type="InterPro" id="IPR003717">
    <property type="entry name" value="RecO"/>
</dbReference>
<evidence type="ECO:0000313" key="10">
    <source>
        <dbReference type="EMBL" id="RZO25004.1"/>
    </source>
</evidence>
<accession>A0A520MUZ6</accession>
<gene>
    <name evidence="8 10" type="primary">recO</name>
    <name evidence="10" type="ORF">EVA99_00165</name>
</gene>
<dbReference type="EMBL" id="SHBL01000001">
    <property type="protein sequence ID" value="RZO25004.1"/>
    <property type="molecule type" value="Genomic_DNA"/>
</dbReference>
<evidence type="ECO:0000256" key="3">
    <source>
        <dbReference type="ARBA" id="ARBA00021310"/>
    </source>
</evidence>
<evidence type="ECO:0000256" key="1">
    <source>
        <dbReference type="ARBA" id="ARBA00003065"/>
    </source>
</evidence>
<evidence type="ECO:0000256" key="8">
    <source>
        <dbReference type="HAMAP-Rule" id="MF_00201"/>
    </source>
</evidence>
<comment type="similarity">
    <text evidence="2 8">Belongs to the RecO family.</text>
</comment>
<dbReference type="Gene3D" id="1.20.1440.120">
    <property type="entry name" value="Recombination protein O, C-terminal domain"/>
    <property type="match status" value="1"/>
</dbReference>
<dbReference type="NCBIfam" id="TIGR00613">
    <property type="entry name" value="reco"/>
    <property type="match status" value="1"/>
</dbReference>
<evidence type="ECO:0000259" key="9">
    <source>
        <dbReference type="Pfam" id="PF11967"/>
    </source>
</evidence>
<dbReference type="GO" id="GO:0006302">
    <property type="term" value="P:double-strand break repair"/>
    <property type="evidence" value="ECO:0007669"/>
    <property type="project" value="TreeGrafter"/>
</dbReference>
<dbReference type="GO" id="GO:0043590">
    <property type="term" value="C:bacterial nucleoid"/>
    <property type="evidence" value="ECO:0007669"/>
    <property type="project" value="TreeGrafter"/>
</dbReference>
<evidence type="ECO:0000256" key="5">
    <source>
        <dbReference type="ARBA" id="ARBA00023172"/>
    </source>
</evidence>
<evidence type="ECO:0000256" key="7">
    <source>
        <dbReference type="ARBA" id="ARBA00033409"/>
    </source>
</evidence>
<dbReference type="Proteomes" id="UP000320146">
    <property type="component" value="Unassembled WGS sequence"/>
</dbReference>
<dbReference type="Pfam" id="PF02565">
    <property type="entry name" value="RecO_C"/>
    <property type="match status" value="1"/>
</dbReference>
<keyword evidence="5 8" id="KW-0233">DNA recombination</keyword>
<comment type="function">
    <text evidence="1 8">Involved in DNA repair and RecF pathway recombination.</text>
</comment>
<dbReference type="InterPro" id="IPR037278">
    <property type="entry name" value="ARFGAP/RecO"/>
</dbReference>
<evidence type="ECO:0000313" key="11">
    <source>
        <dbReference type="Proteomes" id="UP000320146"/>
    </source>
</evidence>
<keyword evidence="6 8" id="KW-0234">DNA repair</keyword>
<dbReference type="HAMAP" id="MF_00201">
    <property type="entry name" value="RecO"/>
    <property type="match status" value="1"/>
</dbReference>
<dbReference type="PANTHER" id="PTHR33991:SF1">
    <property type="entry name" value="DNA REPAIR PROTEIN RECO"/>
    <property type="match status" value="1"/>
</dbReference>
<reference evidence="10 11" key="1">
    <citation type="submission" date="2019-02" db="EMBL/GenBank/DDBJ databases">
        <title>Prokaryotic population dynamics and viral predation in marine succession experiment using metagenomics: the confinement effect.</title>
        <authorList>
            <person name="Haro-Moreno J.M."/>
            <person name="Rodriguez-Valera F."/>
            <person name="Lopez-Perez M."/>
        </authorList>
    </citation>
    <scope>NUCLEOTIDE SEQUENCE [LARGE SCALE GENOMIC DNA]</scope>
    <source>
        <strain evidence="10">MED-G166</strain>
    </source>
</reference>
<dbReference type="InterPro" id="IPR012340">
    <property type="entry name" value="NA-bd_OB-fold"/>
</dbReference>
<dbReference type="AlphaFoldDB" id="A0A520MUZ6"/>
<name>A0A520MUZ6_9GAMM</name>
<sequence>MDSNYQKAFVIHSRPYKETSLIVTFLSENNGKINAVAKGAKRKNSRLSGNLEPFQCLNIDFRGRSDLKTLYLAEPCEVFKDFKGSENLYSAFYINELINFLITQSEESAELFDIYKNCISNLKDKKSIENILRNFELDLLGVLGYEINFSTEYGTNNDIDFEQKYKYSPQSGFSKSASGFDGKILNEISKRSFSREALIASKEINRKTIEYYFEELNIKSRVFFK</sequence>
<evidence type="ECO:0000256" key="4">
    <source>
        <dbReference type="ARBA" id="ARBA00022763"/>
    </source>
</evidence>
<organism evidence="10 11">
    <name type="scientific">SAR86 cluster bacterium</name>
    <dbReference type="NCBI Taxonomy" id="2030880"/>
    <lineage>
        <taxon>Bacteria</taxon>
        <taxon>Pseudomonadati</taxon>
        <taxon>Pseudomonadota</taxon>
        <taxon>Gammaproteobacteria</taxon>
        <taxon>SAR86 cluster</taxon>
    </lineage>
</organism>
<evidence type="ECO:0000256" key="2">
    <source>
        <dbReference type="ARBA" id="ARBA00007452"/>
    </source>
</evidence>
<feature type="domain" description="DNA replication/recombination mediator RecO N-terminal" evidence="9">
    <location>
        <begin position="5"/>
        <end position="79"/>
    </location>
</feature>
<dbReference type="PANTHER" id="PTHR33991">
    <property type="entry name" value="DNA REPAIR PROTEIN RECO"/>
    <property type="match status" value="1"/>
</dbReference>
<proteinExistence type="inferred from homology"/>
<dbReference type="Gene3D" id="2.40.50.140">
    <property type="entry name" value="Nucleic acid-binding proteins"/>
    <property type="match status" value="1"/>
</dbReference>
<dbReference type="InterPro" id="IPR022572">
    <property type="entry name" value="DNA_rep/recomb_RecO_N"/>
</dbReference>
<dbReference type="SUPFAM" id="SSF57863">
    <property type="entry name" value="ArfGap/RecO-like zinc finger"/>
    <property type="match status" value="1"/>
</dbReference>
<evidence type="ECO:0000256" key="6">
    <source>
        <dbReference type="ARBA" id="ARBA00023204"/>
    </source>
</evidence>
<dbReference type="GO" id="GO:0006310">
    <property type="term" value="P:DNA recombination"/>
    <property type="evidence" value="ECO:0007669"/>
    <property type="project" value="UniProtKB-UniRule"/>
</dbReference>
<protein>
    <recommendedName>
        <fullName evidence="3 8">DNA repair protein RecO</fullName>
    </recommendedName>
    <alternativeName>
        <fullName evidence="7 8">Recombination protein O</fullName>
    </alternativeName>
</protein>
<dbReference type="Pfam" id="PF11967">
    <property type="entry name" value="RecO_N"/>
    <property type="match status" value="1"/>
</dbReference>
<dbReference type="InterPro" id="IPR042242">
    <property type="entry name" value="RecO_C"/>
</dbReference>
<keyword evidence="4 8" id="KW-0227">DNA damage</keyword>
<comment type="caution">
    <text evidence="10">The sequence shown here is derived from an EMBL/GenBank/DDBJ whole genome shotgun (WGS) entry which is preliminary data.</text>
</comment>